<sequence length="290" mass="30787">MRDLKVVGLDVSGRHVICEADRPDAGSPDKFRLPLNDQLRAACRGEQARAGQTEIEIELSTKLRPKDIQARIRAGASVEQLAAACGGDHDRIQRFADPVLLERARAAELATAAHPMLPDGPSVLTLLETITGTLIGRGLNPENLAWDAWRNEDGRWTVQLVWRAGRSENVAHFRFAPGAHGGTVAAVDDAAFELVDPTFDRPLRQVAPIAQLGLPPAEPRPRRAPVDGPRPAPAGVPPVTAPAAAPVQAPAAEAAAPAEPAAKPRGRGRAHPAVPGWEDVLLGVRSGSDR</sequence>
<dbReference type="Pfam" id="PF11268">
    <property type="entry name" value="DUF3071"/>
    <property type="match status" value="1"/>
</dbReference>
<dbReference type="RefSeq" id="WP_085099118.1">
    <property type="nucleotide sequence ID" value="NZ_AP022603.1"/>
</dbReference>
<evidence type="ECO:0000313" key="2">
    <source>
        <dbReference type="EMBL" id="ORU99850.1"/>
    </source>
</evidence>
<gene>
    <name evidence="2" type="ORF">AWC04_16230</name>
</gene>
<dbReference type="STRING" id="1793.AWC04_16230"/>
<evidence type="ECO:0000256" key="1">
    <source>
        <dbReference type="SAM" id="MobiDB-lite"/>
    </source>
</evidence>
<dbReference type="InterPro" id="IPR021421">
    <property type="entry name" value="DUF3071"/>
</dbReference>
<dbReference type="EMBL" id="LQOJ01000051">
    <property type="protein sequence ID" value="ORU99850.1"/>
    <property type="molecule type" value="Genomic_DNA"/>
</dbReference>
<dbReference type="AlphaFoldDB" id="A0A1X1R5A8"/>
<accession>A0A1X1R5A8</accession>
<name>A0A1X1R5A8_MYCFA</name>
<comment type="caution">
    <text evidence="2">The sequence shown here is derived from an EMBL/GenBank/DDBJ whole genome shotgun (WGS) entry which is preliminary data.</text>
</comment>
<feature type="region of interest" description="Disordered" evidence="1">
    <location>
        <begin position="210"/>
        <end position="290"/>
    </location>
</feature>
<organism evidence="2 3">
    <name type="scientific">Mycolicibacterium fallax</name>
    <name type="common">Mycobacterium fallax</name>
    <dbReference type="NCBI Taxonomy" id="1793"/>
    <lineage>
        <taxon>Bacteria</taxon>
        <taxon>Bacillati</taxon>
        <taxon>Actinomycetota</taxon>
        <taxon>Actinomycetes</taxon>
        <taxon>Mycobacteriales</taxon>
        <taxon>Mycobacteriaceae</taxon>
        <taxon>Mycolicibacterium</taxon>
    </lineage>
</organism>
<dbReference type="NCBIfam" id="NF040712">
    <property type="entry name" value="SepH"/>
    <property type="match status" value="1"/>
</dbReference>
<keyword evidence="3" id="KW-1185">Reference proteome</keyword>
<reference evidence="2 3" key="1">
    <citation type="submission" date="2016-01" db="EMBL/GenBank/DDBJ databases">
        <title>The new phylogeny of the genus Mycobacterium.</title>
        <authorList>
            <person name="Tarcisio F."/>
            <person name="Conor M."/>
            <person name="Antonella G."/>
            <person name="Elisabetta G."/>
            <person name="Giulia F.S."/>
            <person name="Sara T."/>
            <person name="Anna F."/>
            <person name="Clotilde B."/>
            <person name="Roberto B."/>
            <person name="Veronica D.S."/>
            <person name="Fabio R."/>
            <person name="Monica P."/>
            <person name="Olivier J."/>
            <person name="Enrico T."/>
            <person name="Nicola S."/>
        </authorList>
    </citation>
    <scope>NUCLEOTIDE SEQUENCE [LARGE SCALE GENOMIC DNA]</scope>
    <source>
        <strain evidence="2 3">DSM 44179</strain>
    </source>
</reference>
<dbReference type="Proteomes" id="UP000193484">
    <property type="component" value="Unassembled WGS sequence"/>
</dbReference>
<evidence type="ECO:0000313" key="3">
    <source>
        <dbReference type="Proteomes" id="UP000193484"/>
    </source>
</evidence>
<feature type="compositionally biased region" description="Low complexity" evidence="1">
    <location>
        <begin position="241"/>
        <end position="263"/>
    </location>
</feature>
<dbReference type="InterPro" id="IPR047682">
    <property type="entry name" value="SepH-like"/>
</dbReference>
<protein>
    <submittedName>
        <fullName evidence="2">Uncharacterized protein</fullName>
    </submittedName>
</protein>
<feature type="compositionally biased region" description="Pro residues" evidence="1">
    <location>
        <begin position="228"/>
        <end position="240"/>
    </location>
</feature>
<dbReference type="OrthoDB" id="5180791at2"/>
<proteinExistence type="predicted"/>